<accession>A0A2V3A756</accession>
<keyword evidence="1" id="KW-0472">Membrane</keyword>
<gene>
    <name evidence="2" type="ORF">DFO73_101682</name>
</gene>
<dbReference type="Proteomes" id="UP000247150">
    <property type="component" value="Unassembled WGS sequence"/>
</dbReference>
<feature type="transmembrane region" description="Helical" evidence="1">
    <location>
        <begin position="27"/>
        <end position="47"/>
    </location>
</feature>
<feature type="transmembrane region" description="Helical" evidence="1">
    <location>
        <begin position="5"/>
        <end position="21"/>
    </location>
</feature>
<evidence type="ECO:0000313" key="3">
    <source>
        <dbReference type="Proteomes" id="UP000247150"/>
    </source>
</evidence>
<evidence type="ECO:0000256" key="1">
    <source>
        <dbReference type="SAM" id="Phobius"/>
    </source>
</evidence>
<proteinExistence type="predicted"/>
<feature type="transmembrane region" description="Helical" evidence="1">
    <location>
        <begin position="59"/>
        <end position="76"/>
    </location>
</feature>
<organism evidence="2 3">
    <name type="scientific">Cytobacillus oceanisediminis</name>
    <dbReference type="NCBI Taxonomy" id="665099"/>
    <lineage>
        <taxon>Bacteria</taxon>
        <taxon>Bacillati</taxon>
        <taxon>Bacillota</taxon>
        <taxon>Bacilli</taxon>
        <taxon>Bacillales</taxon>
        <taxon>Bacillaceae</taxon>
        <taxon>Cytobacillus</taxon>
    </lineage>
</organism>
<sequence length="111" mass="12632">MYIPFIYMGMGSVYILVGLIRNSFEVLPFMALLLQVISGFLQGYYHAWHIEQKAYRLQAINHYLLVGLIMVGLSFVKILSPIFFITAFGTVLLICGIRLIFMKNEGSTIGY</sequence>
<dbReference type="AlphaFoldDB" id="A0A2V3A756"/>
<protein>
    <submittedName>
        <fullName evidence="2">Uncharacterized protein</fullName>
    </submittedName>
</protein>
<evidence type="ECO:0000313" key="2">
    <source>
        <dbReference type="EMBL" id="PWW32418.1"/>
    </source>
</evidence>
<reference evidence="2 3" key="1">
    <citation type="submission" date="2018-05" db="EMBL/GenBank/DDBJ databases">
        <title>Freshwater and sediment microbial communities from various areas in North America, analyzing microbe dynamics in response to fracking.</title>
        <authorList>
            <person name="Lamendella R."/>
        </authorList>
    </citation>
    <scope>NUCLEOTIDE SEQUENCE [LARGE SCALE GENOMIC DNA]</scope>
    <source>
        <strain evidence="2 3">15_TX</strain>
    </source>
</reference>
<comment type="caution">
    <text evidence="2">The sequence shown here is derived from an EMBL/GenBank/DDBJ whole genome shotgun (WGS) entry which is preliminary data.</text>
</comment>
<name>A0A2V3A756_9BACI</name>
<keyword evidence="1" id="KW-0812">Transmembrane</keyword>
<dbReference type="EMBL" id="QGTW01000001">
    <property type="protein sequence ID" value="PWW32418.1"/>
    <property type="molecule type" value="Genomic_DNA"/>
</dbReference>
<feature type="transmembrane region" description="Helical" evidence="1">
    <location>
        <begin position="82"/>
        <end position="101"/>
    </location>
</feature>
<keyword evidence="1" id="KW-1133">Transmembrane helix</keyword>